<gene>
    <name evidence="1" type="ORF">MLD38_012464</name>
</gene>
<evidence type="ECO:0000313" key="2">
    <source>
        <dbReference type="Proteomes" id="UP001057402"/>
    </source>
</evidence>
<protein>
    <submittedName>
        <fullName evidence="1">Uncharacterized protein</fullName>
    </submittedName>
</protein>
<sequence length="274" mass="29968">MILNAQMISRGLDPNASLYTKFIRAHYQCGGYEEANRLMLEMKNLGLRRVNRSLKQEESKTAYLTVVECWIQLAQPVTGSLSTQTFGTDLFFLCFGVEGQPPLNQSTRMASVPQGTTSSWISSKEAAAPPVVPLLGSPGLRFLGVNSKSIDCKMLEGRFVSSRSSDGIGKRMCSLRRSFVRERRLLAITNSSPSNSGSTSEESSDKEKTPFGYTRKDVLLIGLGVTVLGVGLKSGLEFAGVDPLQAGNVVQLVLVLGLTVGWISTYIFRSRTRR</sequence>
<keyword evidence="2" id="KW-1185">Reference proteome</keyword>
<dbReference type="Proteomes" id="UP001057402">
    <property type="component" value="Chromosome 4"/>
</dbReference>
<organism evidence="1 2">
    <name type="scientific">Melastoma candidum</name>
    <dbReference type="NCBI Taxonomy" id="119954"/>
    <lineage>
        <taxon>Eukaryota</taxon>
        <taxon>Viridiplantae</taxon>
        <taxon>Streptophyta</taxon>
        <taxon>Embryophyta</taxon>
        <taxon>Tracheophyta</taxon>
        <taxon>Spermatophyta</taxon>
        <taxon>Magnoliopsida</taxon>
        <taxon>eudicotyledons</taxon>
        <taxon>Gunneridae</taxon>
        <taxon>Pentapetalae</taxon>
        <taxon>rosids</taxon>
        <taxon>malvids</taxon>
        <taxon>Myrtales</taxon>
        <taxon>Melastomataceae</taxon>
        <taxon>Melastomatoideae</taxon>
        <taxon>Melastomateae</taxon>
        <taxon>Melastoma</taxon>
    </lineage>
</organism>
<dbReference type="EMBL" id="CM042883">
    <property type="protein sequence ID" value="KAI4374474.1"/>
    <property type="molecule type" value="Genomic_DNA"/>
</dbReference>
<name>A0ACB9R6I5_9MYRT</name>
<proteinExistence type="predicted"/>
<comment type="caution">
    <text evidence="1">The sequence shown here is derived from an EMBL/GenBank/DDBJ whole genome shotgun (WGS) entry which is preliminary data.</text>
</comment>
<evidence type="ECO:0000313" key="1">
    <source>
        <dbReference type="EMBL" id="KAI4374474.1"/>
    </source>
</evidence>
<reference evidence="2" key="1">
    <citation type="journal article" date="2023" name="Front. Plant Sci.">
        <title>Chromosomal-level genome assembly of Melastoma candidum provides insights into trichome evolution.</title>
        <authorList>
            <person name="Zhong Y."/>
            <person name="Wu W."/>
            <person name="Sun C."/>
            <person name="Zou P."/>
            <person name="Liu Y."/>
            <person name="Dai S."/>
            <person name="Zhou R."/>
        </authorList>
    </citation>
    <scope>NUCLEOTIDE SEQUENCE [LARGE SCALE GENOMIC DNA]</scope>
</reference>
<accession>A0ACB9R6I5</accession>